<name>A0A1B1KH07_RHOOP</name>
<dbReference type="Proteomes" id="UP000186108">
    <property type="component" value="Plasmid pR1CP1"/>
</dbReference>
<keyword evidence="2" id="KW-0001">2Fe-2S</keyword>
<evidence type="ECO:0000256" key="3">
    <source>
        <dbReference type="ARBA" id="ARBA00022723"/>
    </source>
</evidence>
<dbReference type="InterPro" id="IPR001041">
    <property type="entry name" value="2Fe-2S_ferredoxin-type"/>
</dbReference>
<comment type="similarity">
    <text evidence="1">Belongs to the adrenodoxin/putidaredoxin family.</text>
</comment>
<dbReference type="PATRIC" id="fig|37919.13.peg.7664"/>
<dbReference type="PANTHER" id="PTHR23426">
    <property type="entry name" value="FERREDOXIN/ADRENODOXIN"/>
    <property type="match status" value="1"/>
</dbReference>
<dbReference type="GO" id="GO:0140647">
    <property type="term" value="P:P450-containing electron transport chain"/>
    <property type="evidence" value="ECO:0007669"/>
    <property type="project" value="InterPro"/>
</dbReference>
<evidence type="ECO:0000256" key="6">
    <source>
        <dbReference type="ARBA" id="ARBA00034078"/>
    </source>
</evidence>
<dbReference type="InterPro" id="IPR001055">
    <property type="entry name" value="Adrenodoxin-like"/>
</dbReference>
<dbReference type="PROSITE" id="PS51085">
    <property type="entry name" value="2FE2S_FER_2"/>
    <property type="match status" value="1"/>
</dbReference>
<keyword evidence="3" id="KW-0479">Metal-binding</keyword>
<organism evidence="8 9">
    <name type="scientific">Rhodococcus opacus</name>
    <name type="common">Nocardia opaca</name>
    <dbReference type="NCBI Taxonomy" id="37919"/>
    <lineage>
        <taxon>Bacteria</taxon>
        <taxon>Bacillati</taxon>
        <taxon>Actinomycetota</taxon>
        <taxon>Actinomycetes</taxon>
        <taxon>Mycobacteriales</taxon>
        <taxon>Nocardiaceae</taxon>
        <taxon>Rhodococcus</taxon>
    </lineage>
</organism>
<dbReference type="GO" id="GO:0051537">
    <property type="term" value="F:2 iron, 2 sulfur cluster binding"/>
    <property type="evidence" value="ECO:0007669"/>
    <property type="project" value="UniProtKB-KW"/>
</dbReference>
<accession>A0A1B1KH07</accession>
<gene>
    <name evidence="8" type="ORF">R1CP_36390</name>
</gene>
<dbReference type="InterPro" id="IPR018298">
    <property type="entry name" value="Adrenodoxin_Fe-S_BS"/>
</dbReference>
<protein>
    <recommendedName>
        <fullName evidence="7">2Fe-2S ferredoxin-type domain-containing protein</fullName>
    </recommendedName>
</protein>
<keyword evidence="5" id="KW-0411">Iron-sulfur</keyword>
<sequence length="107" mass="11125">MSKIQFLTPAGETYVLDATPGSSVMEIAVQDGVPGIVAECGGAGACATCHVYIDPAQTDLVGPPGDLEDDMLDGTMAARKGSSRLACQIEFHDGLDGLRIEIAREQS</sequence>
<dbReference type="Gene3D" id="3.10.20.30">
    <property type="match status" value="1"/>
</dbReference>
<dbReference type="InterPro" id="IPR012675">
    <property type="entry name" value="Beta-grasp_dom_sf"/>
</dbReference>
<evidence type="ECO:0000313" key="9">
    <source>
        <dbReference type="Proteomes" id="UP000186108"/>
    </source>
</evidence>
<evidence type="ECO:0000256" key="1">
    <source>
        <dbReference type="ARBA" id="ARBA00010914"/>
    </source>
</evidence>
<comment type="cofactor">
    <cofactor evidence="6">
        <name>[2Fe-2S] cluster</name>
        <dbReference type="ChEBI" id="CHEBI:190135"/>
    </cofactor>
</comment>
<evidence type="ECO:0000313" key="8">
    <source>
        <dbReference type="EMBL" id="ANS31884.1"/>
    </source>
</evidence>
<feature type="domain" description="2Fe-2S ferredoxin-type" evidence="7">
    <location>
        <begin position="2"/>
        <end position="106"/>
    </location>
</feature>
<keyword evidence="4" id="KW-0408">Iron</keyword>
<evidence type="ECO:0000256" key="5">
    <source>
        <dbReference type="ARBA" id="ARBA00023014"/>
    </source>
</evidence>
<dbReference type="GO" id="GO:0009055">
    <property type="term" value="F:electron transfer activity"/>
    <property type="evidence" value="ECO:0007669"/>
    <property type="project" value="TreeGrafter"/>
</dbReference>
<keyword evidence="8" id="KW-0614">Plasmid</keyword>
<dbReference type="RefSeq" id="WP_065493455.1">
    <property type="nucleotide sequence ID" value="NZ_CP009112.1"/>
</dbReference>
<dbReference type="GO" id="GO:0046872">
    <property type="term" value="F:metal ion binding"/>
    <property type="evidence" value="ECO:0007669"/>
    <property type="project" value="UniProtKB-KW"/>
</dbReference>
<proteinExistence type="inferred from homology"/>
<dbReference type="EMBL" id="CP009112">
    <property type="protein sequence ID" value="ANS31884.1"/>
    <property type="molecule type" value="Genomic_DNA"/>
</dbReference>
<dbReference type="PANTHER" id="PTHR23426:SF65">
    <property type="entry name" value="FERREDOXIN-2, MITOCHONDRIAL"/>
    <property type="match status" value="1"/>
</dbReference>
<dbReference type="PROSITE" id="PS00814">
    <property type="entry name" value="ADX"/>
    <property type="match status" value="1"/>
</dbReference>
<dbReference type="InterPro" id="IPR036010">
    <property type="entry name" value="2Fe-2S_ferredoxin-like_sf"/>
</dbReference>
<reference evidence="8 9" key="1">
    <citation type="submission" date="2014-07" db="EMBL/GenBank/DDBJ databases">
        <authorList>
            <person name="Zhang J.E."/>
            <person name="Yang H."/>
            <person name="Guo J."/>
            <person name="Deng Z."/>
            <person name="Luo H."/>
            <person name="Luo M."/>
            <person name="Zhao B."/>
        </authorList>
    </citation>
    <scope>NUCLEOTIDE SEQUENCE [LARGE SCALE GENOMIC DNA]</scope>
    <source>
        <strain evidence="8 9">1CP</strain>
        <plasmid evidence="9">Plasmid pr1cp1</plasmid>
    </source>
</reference>
<evidence type="ECO:0000256" key="4">
    <source>
        <dbReference type="ARBA" id="ARBA00023004"/>
    </source>
</evidence>
<dbReference type="CDD" id="cd00207">
    <property type="entry name" value="fer2"/>
    <property type="match status" value="1"/>
</dbReference>
<evidence type="ECO:0000256" key="2">
    <source>
        <dbReference type="ARBA" id="ARBA00022714"/>
    </source>
</evidence>
<dbReference type="PRINTS" id="PR00355">
    <property type="entry name" value="ADRENODOXIN"/>
</dbReference>
<evidence type="ECO:0000259" key="7">
    <source>
        <dbReference type="PROSITE" id="PS51085"/>
    </source>
</evidence>
<dbReference type="AlphaFoldDB" id="A0A1B1KH07"/>
<geneLocation type="plasmid" evidence="9">
    <name>pr1cp1</name>
</geneLocation>
<dbReference type="Pfam" id="PF00111">
    <property type="entry name" value="Fer2"/>
    <property type="match status" value="1"/>
</dbReference>
<dbReference type="SUPFAM" id="SSF54292">
    <property type="entry name" value="2Fe-2S ferredoxin-like"/>
    <property type="match status" value="1"/>
</dbReference>